<evidence type="ECO:0000313" key="1">
    <source>
        <dbReference type="EMBL" id="KOG89858.1"/>
    </source>
</evidence>
<dbReference type="InterPro" id="IPR027417">
    <property type="entry name" value="P-loop_NTPase"/>
</dbReference>
<keyword evidence="1" id="KW-0223">Dioxygenase</keyword>
<dbReference type="Gene3D" id="3.40.50.300">
    <property type="entry name" value="P-loop containing nucleotide triphosphate hydrolases"/>
    <property type="match status" value="1"/>
</dbReference>
<protein>
    <submittedName>
        <fullName evidence="1">Aromatic ring-opening dioxygenase LigA</fullName>
    </submittedName>
</protein>
<evidence type="ECO:0000313" key="2">
    <source>
        <dbReference type="Proteomes" id="UP000037020"/>
    </source>
</evidence>
<comment type="caution">
    <text evidence="1">The sequence shown here is derived from an EMBL/GenBank/DDBJ whole genome shotgun (WGS) entry which is preliminary data.</text>
</comment>
<organism evidence="1 2">
    <name type="scientific">Streptomyces varsoviensis</name>
    <dbReference type="NCBI Taxonomy" id="67373"/>
    <lineage>
        <taxon>Bacteria</taxon>
        <taxon>Bacillati</taxon>
        <taxon>Actinomycetota</taxon>
        <taxon>Actinomycetes</taxon>
        <taxon>Kitasatosporales</taxon>
        <taxon>Streptomycetaceae</taxon>
        <taxon>Streptomyces</taxon>
    </lineage>
</organism>
<reference evidence="1 2" key="1">
    <citation type="submission" date="2015-07" db="EMBL/GenBank/DDBJ databases">
        <authorList>
            <person name="Ju K.-S."/>
            <person name="Doroghazi J.R."/>
            <person name="Metcalf W.W."/>
        </authorList>
    </citation>
    <scope>NUCLEOTIDE SEQUENCE [LARGE SCALE GENOMIC DNA]</scope>
    <source>
        <strain evidence="1 2">NRRL B-3589</strain>
    </source>
</reference>
<accession>A0ABR5J8S8</accession>
<proteinExistence type="predicted"/>
<gene>
    <name evidence="1" type="ORF">ADK38_11955</name>
</gene>
<keyword evidence="2" id="KW-1185">Reference proteome</keyword>
<keyword evidence="1" id="KW-0560">Oxidoreductase</keyword>
<sequence length="342" mass="38131">MRTLTFVVGTGRSGSTALSHIVNAHPDVLSLSELMASVGSDGLPVEELDGGEFWRLLAEPNRVFDAMTRSGVPLPEFVYIREPGRFGVETTGIPALSLMVLPHLTDDPDGLFDELEAEVPRWPARSAGEHYEALFRTLCARFGRGAVVERSGYSTHLVPRLRAAFPRARFVHLFRDGPDCALSMSRHVGFRMIYLLRELRDRAGVREMRELTEEHVRALPPEMSALLGPRFDPALVRDRDLPLEDFGALWSELVAEGEESLREVPADMRTRLSYEDLLDAPREELTRLAEFIGVEPLPQWLDAGSDLLDSGRRGASRRLPSRELDALKERCAPGVRALAAAR</sequence>
<dbReference type="RefSeq" id="WP_030890278.1">
    <property type="nucleotide sequence ID" value="NZ_JBIRHZ010000006.1"/>
</dbReference>
<name>A0ABR5J8S8_9ACTN</name>
<dbReference type="EMBL" id="LGUT01001002">
    <property type="protein sequence ID" value="KOG89858.1"/>
    <property type="molecule type" value="Genomic_DNA"/>
</dbReference>
<dbReference type="Proteomes" id="UP000037020">
    <property type="component" value="Unassembled WGS sequence"/>
</dbReference>
<dbReference type="GO" id="GO:0051213">
    <property type="term" value="F:dioxygenase activity"/>
    <property type="evidence" value="ECO:0007669"/>
    <property type="project" value="UniProtKB-KW"/>
</dbReference>
<dbReference type="SUPFAM" id="SSF52540">
    <property type="entry name" value="P-loop containing nucleoside triphosphate hydrolases"/>
    <property type="match status" value="1"/>
</dbReference>